<dbReference type="RefSeq" id="WP_344055745.1">
    <property type="nucleotide sequence ID" value="NZ_BAAAPK010000001.1"/>
</dbReference>
<organism evidence="3 4">
    <name type="scientific">Microbacterium lacus</name>
    <dbReference type="NCBI Taxonomy" id="415217"/>
    <lineage>
        <taxon>Bacteria</taxon>
        <taxon>Bacillati</taxon>
        <taxon>Actinomycetota</taxon>
        <taxon>Actinomycetes</taxon>
        <taxon>Micrococcales</taxon>
        <taxon>Microbacteriaceae</taxon>
        <taxon>Microbacterium</taxon>
    </lineage>
</organism>
<feature type="signal peptide" evidence="2">
    <location>
        <begin position="1"/>
        <end position="30"/>
    </location>
</feature>
<dbReference type="PANTHER" id="PTHR43649">
    <property type="entry name" value="ARABINOSE-BINDING PROTEIN-RELATED"/>
    <property type="match status" value="1"/>
</dbReference>
<sequence length="449" mass="46853">MSRQAHRRMLRRGARSLALGSGIVITALLAAGCASGGGEAPDAGDATGTITIWAQEGQEGEVQAAKDVVAAFNESQDDITAELTLIPQATYGQTLASTDVDALPDVYEFDGETLGALVYAGKLRQLDGLVADDTIQSQIPSILAEGTYSDGNVYAVAQYDSGLGLYGNASLLAAAGITDVPTTVEDAWTVDEFQDAVVALAGVTPGGKGLDIKENYAGTWPGYAFTPVVNSAGQPLVKGGSAEGTLNAPEVADALTRFATWRQYVDPNADDKAFTDGRVGLSWVGHWNYPSYAEALGDDLVVLPLPDFGNGTKSGQGSHAWGIGANSPNAAAGAKFLEFLMQDEWITQITTANGAVPGTTSAIAASELYAEGGPLRLYYDQLQLTCGSEPPTPDCVTVPRTISPAWPVINSAFSEAFWAIYGGADAQTELDKAVKTIDLDYADNGGYED</sequence>
<evidence type="ECO:0000313" key="3">
    <source>
        <dbReference type="EMBL" id="GAA1684652.1"/>
    </source>
</evidence>
<proteinExistence type="predicted"/>
<dbReference type="PANTHER" id="PTHR43649:SF33">
    <property type="entry name" value="POLYGALACTURONAN_RHAMNOGALACTURONAN-BINDING PROTEIN YTCQ"/>
    <property type="match status" value="1"/>
</dbReference>
<dbReference type="SUPFAM" id="SSF53850">
    <property type="entry name" value="Periplasmic binding protein-like II"/>
    <property type="match status" value="1"/>
</dbReference>
<evidence type="ECO:0000256" key="2">
    <source>
        <dbReference type="SAM" id="SignalP"/>
    </source>
</evidence>
<dbReference type="Proteomes" id="UP001500596">
    <property type="component" value="Unassembled WGS sequence"/>
</dbReference>
<accession>A0ABN2HAM3</accession>
<evidence type="ECO:0000313" key="4">
    <source>
        <dbReference type="Proteomes" id="UP001500596"/>
    </source>
</evidence>
<dbReference type="InterPro" id="IPR050490">
    <property type="entry name" value="Bact_solute-bd_prot1"/>
</dbReference>
<evidence type="ECO:0000256" key="1">
    <source>
        <dbReference type="ARBA" id="ARBA00022729"/>
    </source>
</evidence>
<comment type="caution">
    <text evidence="3">The sequence shown here is derived from an EMBL/GenBank/DDBJ whole genome shotgun (WGS) entry which is preliminary data.</text>
</comment>
<reference evidence="3 4" key="1">
    <citation type="journal article" date="2019" name="Int. J. Syst. Evol. Microbiol.">
        <title>The Global Catalogue of Microorganisms (GCM) 10K type strain sequencing project: providing services to taxonomists for standard genome sequencing and annotation.</title>
        <authorList>
            <consortium name="The Broad Institute Genomics Platform"/>
            <consortium name="The Broad Institute Genome Sequencing Center for Infectious Disease"/>
            <person name="Wu L."/>
            <person name="Ma J."/>
        </authorList>
    </citation>
    <scope>NUCLEOTIDE SEQUENCE [LARGE SCALE GENOMIC DNA]</scope>
    <source>
        <strain evidence="3 4">JCM 15575</strain>
    </source>
</reference>
<keyword evidence="1 2" id="KW-0732">Signal</keyword>
<dbReference type="EMBL" id="BAAAPK010000001">
    <property type="protein sequence ID" value="GAA1684652.1"/>
    <property type="molecule type" value="Genomic_DNA"/>
</dbReference>
<keyword evidence="4" id="KW-1185">Reference proteome</keyword>
<dbReference type="PROSITE" id="PS51257">
    <property type="entry name" value="PROKAR_LIPOPROTEIN"/>
    <property type="match status" value="1"/>
</dbReference>
<gene>
    <name evidence="3" type="ORF">GCM10009807_30560</name>
</gene>
<name>A0ABN2HAM3_9MICO</name>
<feature type="chain" id="PRO_5047041662" evidence="2">
    <location>
        <begin position="31"/>
        <end position="449"/>
    </location>
</feature>
<protein>
    <submittedName>
        <fullName evidence="3">Sugar ABC transporter substrate-binding protein</fullName>
    </submittedName>
</protein>
<dbReference type="Gene3D" id="3.40.190.10">
    <property type="entry name" value="Periplasmic binding protein-like II"/>
    <property type="match status" value="1"/>
</dbReference>